<evidence type="ECO:0000313" key="1">
    <source>
        <dbReference type="EMBL" id="WAJ31268.1"/>
    </source>
</evidence>
<organism evidence="1 2">
    <name type="scientific">Antarcticirhabdus aurantiaca</name>
    <dbReference type="NCBI Taxonomy" id="2606717"/>
    <lineage>
        <taxon>Bacteria</taxon>
        <taxon>Pseudomonadati</taxon>
        <taxon>Pseudomonadota</taxon>
        <taxon>Alphaproteobacteria</taxon>
        <taxon>Hyphomicrobiales</taxon>
        <taxon>Aurantimonadaceae</taxon>
        <taxon>Antarcticirhabdus</taxon>
    </lineage>
</organism>
<proteinExistence type="predicted"/>
<gene>
    <name evidence="1" type="ORF">OXU80_14135</name>
</gene>
<name>A0ACD4NWU4_9HYPH</name>
<protein>
    <submittedName>
        <fullName evidence="1">SCO family protein</fullName>
    </submittedName>
</protein>
<dbReference type="EMBL" id="CP113520">
    <property type="protein sequence ID" value="WAJ31268.1"/>
    <property type="molecule type" value="Genomic_DNA"/>
</dbReference>
<evidence type="ECO:0000313" key="2">
    <source>
        <dbReference type="Proteomes" id="UP001163223"/>
    </source>
</evidence>
<keyword evidence="2" id="KW-1185">Reference proteome</keyword>
<dbReference type="Proteomes" id="UP001163223">
    <property type="component" value="Chromosome"/>
</dbReference>
<accession>A0ACD4NWU4</accession>
<reference evidence="1" key="1">
    <citation type="submission" date="2022-11" db="EMBL/GenBank/DDBJ databases">
        <title>beta-Carotene-producing bacterium, Jeongeuplla avenae sp. nov., alleviates the salt stress of Arabidopsis seedlings.</title>
        <authorList>
            <person name="Jiang L."/>
            <person name="Lee J."/>
        </authorList>
    </citation>
    <scope>NUCLEOTIDE SEQUENCE</scope>
    <source>
        <strain evidence="1">DY_R2A_6</strain>
    </source>
</reference>
<sequence>MTLRTIRRVAWLGVAVLCLVVGVVAGTSILQATKPEPDLLATSTRAIAIGSEFSLVDPEGRIRTWSEFRGRPVALFFGFTNCPDICPTTLGELSVHLAGLGSRGDELSVVLISADPARDTPQALAAYLQSFDPRIVGLTGSEEAVAKTFSDFNAFRKVVPLEGGDYTVDHTAGVFLFDREGGFAGTLDLHESQEVQRAKLERLLDA</sequence>